<gene>
    <name evidence="2" type="ORF">R3W88_020043</name>
</gene>
<feature type="compositionally biased region" description="Acidic residues" evidence="1">
    <location>
        <begin position="107"/>
        <end position="120"/>
    </location>
</feature>
<protein>
    <submittedName>
        <fullName evidence="2">Uncharacterized protein</fullName>
    </submittedName>
</protein>
<dbReference type="Proteomes" id="UP001311915">
    <property type="component" value="Unassembled WGS sequence"/>
</dbReference>
<dbReference type="AlphaFoldDB" id="A0AAV9KLF6"/>
<dbReference type="EMBL" id="JAWPEI010000010">
    <property type="protein sequence ID" value="KAK4714136.1"/>
    <property type="molecule type" value="Genomic_DNA"/>
</dbReference>
<evidence type="ECO:0000256" key="1">
    <source>
        <dbReference type="SAM" id="MobiDB-lite"/>
    </source>
</evidence>
<name>A0AAV9KLF6_9SOLN</name>
<evidence type="ECO:0000313" key="2">
    <source>
        <dbReference type="EMBL" id="KAK4714136.1"/>
    </source>
</evidence>
<reference evidence="2 3" key="1">
    <citation type="submission" date="2023-10" db="EMBL/GenBank/DDBJ databases">
        <title>Genome-Wide Identification Analysis in wild type Solanum Pinnatisectum Reveals Some Genes Defensing Phytophthora Infestans.</title>
        <authorList>
            <person name="Sun C."/>
        </authorList>
    </citation>
    <scope>NUCLEOTIDE SEQUENCE [LARGE SCALE GENOMIC DNA]</scope>
    <source>
        <strain evidence="2">LQN</strain>
        <tissue evidence="2">Leaf</tissue>
    </source>
</reference>
<proteinExistence type="predicted"/>
<keyword evidence="3" id="KW-1185">Reference proteome</keyword>
<organism evidence="2 3">
    <name type="scientific">Solanum pinnatisectum</name>
    <name type="common">tansyleaf nightshade</name>
    <dbReference type="NCBI Taxonomy" id="50273"/>
    <lineage>
        <taxon>Eukaryota</taxon>
        <taxon>Viridiplantae</taxon>
        <taxon>Streptophyta</taxon>
        <taxon>Embryophyta</taxon>
        <taxon>Tracheophyta</taxon>
        <taxon>Spermatophyta</taxon>
        <taxon>Magnoliopsida</taxon>
        <taxon>eudicotyledons</taxon>
        <taxon>Gunneridae</taxon>
        <taxon>Pentapetalae</taxon>
        <taxon>asterids</taxon>
        <taxon>lamiids</taxon>
        <taxon>Solanales</taxon>
        <taxon>Solanaceae</taxon>
        <taxon>Solanoideae</taxon>
        <taxon>Solaneae</taxon>
        <taxon>Solanum</taxon>
    </lineage>
</organism>
<comment type="caution">
    <text evidence="2">The sequence shown here is derived from an EMBL/GenBank/DDBJ whole genome shotgun (WGS) entry which is preliminary data.</text>
</comment>
<feature type="region of interest" description="Disordered" evidence="1">
    <location>
        <begin position="65"/>
        <end position="141"/>
    </location>
</feature>
<accession>A0AAV9KLF6</accession>
<sequence>MHTKKMFSVMSPTLYISNPEVAKIIQESEAAILLKPNSAIKSPMQREISTPRWADLVDEAEHVSPPLLNRKLSPQGLEFVPKSTSAKKNEQEALASEFSPTRGYDSDLGDDSFDEDEEENISGSNKNKKKTHGRQHSWDGK</sequence>
<feature type="compositionally biased region" description="Basic residues" evidence="1">
    <location>
        <begin position="126"/>
        <end position="135"/>
    </location>
</feature>
<evidence type="ECO:0000313" key="3">
    <source>
        <dbReference type="Proteomes" id="UP001311915"/>
    </source>
</evidence>